<evidence type="ECO:0000313" key="2">
    <source>
        <dbReference type="EMBL" id="EUC28623.1"/>
    </source>
</evidence>
<dbReference type="KEGG" id="bze:COCCADRAFT_108657"/>
<feature type="non-terminal residue" evidence="2">
    <location>
        <position position="1"/>
    </location>
</feature>
<keyword evidence="3" id="KW-1185">Reference proteome</keyword>
<sequence>KSLPPRSSVQQRQNLSTLLQPTASYPSYTTDPQAIQQLPRRHEVDSPYTIGYSWSSQRLYPVST</sequence>
<evidence type="ECO:0000256" key="1">
    <source>
        <dbReference type="SAM" id="MobiDB-lite"/>
    </source>
</evidence>
<dbReference type="EMBL" id="KI964799">
    <property type="protein sequence ID" value="EUC28623.1"/>
    <property type="molecule type" value="Genomic_DNA"/>
</dbReference>
<protein>
    <submittedName>
        <fullName evidence="2">Uncharacterized protein</fullName>
    </submittedName>
</protein>
<dbReference type="AlphaFoldDB" id="W6XSH6"/>
<name>W6XSH6_COCC2</name>
<feature type="region of interest" description="Disordered" evidence="1">
    <location>
        <begin position="1"/>
        <end position="30"/>
    </location>
</feature>
<dbReference type="RefSeq" id="XP_007717079.1">
    <property type="nucleotide sequence ID" value="XM_007718889.1"/>
</dbReference>
<evidence type="ECO:0000313" key="3">
    <source>
        <dbReference type="Proteomes" id="UP000053841"/>
    </source>
</evidence>
<gene>
    <name evidence="2" type="ORF">COCCADRAFT_108657</name>
</gene>
<reference evidence="2 3" key="1">
    <citation type="journal article" date="2013" name="PLoS Genet.">
        <title>Comparative genome structure, secondary metabolite, and effector coding capacity across Cochliobolus pathogens.</title>
        <authorList>
            <person name="Condon B.J."/>
            <person name="Leng Y."/>
            <person name="Wu D."/>
            <person name="Bushley K.E."/>
            <person name="Ohm R.A."/>
            <person name="Otillar R."/>
            <person name="Martin J."/>
            <person name="Schackwitz W."/>
            <person name="Grimwood J."/>
            <person name="MohdZainudin N."/>
            <person name="Xue C."/>
            <person name="Wang R."/>
            <person name="Manning V.A."/>
            <person name="Dhillon B."/>
            <person name="Tu Z.J."/>
            <person name="Steffenson B.J."/>
            <person name="Salamov A."/>
            <person name="Sun H."/>
            <person name="Lowry S."/>
            <person name="LaButti K."/>
            <person name="Han J."/>
            <person name="Copeland A."/>
            <person name="Lindquist E."/>
            <person name="Barry K."/>
            <person name="Schmutz J."/>
            <person name="Baker S.E."/>
            <person name="Ciuffetti L.M."/>
            <person name="Grigoriev I.V."/>
            <person name="Zhong S."/>
            <person name="Turgeon B.G."/>
        </authorList>
    </citation>
    <scope>NUCLEOTIDE SEQUENCE [LARGE SCALE GENOMIC DNA]</scope>
    <source>
        <strain evidence="2 3">26-R-13</strain>
    </source>
</reference>
<proteinExistence type="predicted"/>
<dbReference type="HOGENOM" id="CLU_2873724_0_0_1"/>
<dbReference type="Proteomes" id="UP000053841">
    <property type="component" value="Unassembled WGS sequence"/>
</dbReference>
<dbReference type="GeneID" id="19143768"/>
<accession>W6XSH6</accession>
<organism evidence="2 3">
    <name type="scientific">Cochliobolus carbonum (strain 26-R-13)</name>
    <name type="common">Maize leaf spot fungus</name>
    <name type="synonym">Bipolaris zeicola</name>
    <dbReference type="NCBI Taxonomy" id="930089"/>
    <lineage>
        <taxon>Eukaryota</taxon>
        <taxon>Fungi</taxon>
        <taxon>Dikarya</taxon>
        <taxon>Ascomycota</taxon>
        <taxon>Pezizomycotina</taxon>
        <taxon>Dothideomycetes</taxon>
        <taxon>Pleosporomycetidae</taxon>
        <taxon>Pleosporales</taxon>
        <taxon>Pleosporineae</taxon>
        <taxon>Pleosporaceae</taxon>
        <taxon>Bipolaris</taxon>
    </lineage>
</organism>